<reference evidence="9 10" key="1">
    <citation type="submission" date="2016-11" db="EMBL/GenBank/DDBJ databases">
        <authorList>
            <person name="Jaros S."/>
            <person name="Januszkiewicz K."/>
            <person name="Wedrychowicz H."/>
        </authorList>
    </citation>
    <scope>NUCLEOTIDE SEQUENCE [LARGE SCALE GENOMIC DNA]</scope>
    <source>
        <strain evidence="9 10">DSM 3089</strain>
    </source>
</reference>
<name>A0A1M5Y8Y6_9CLOT</name>
<evidence type="ECO:0000256" key="3">
    <source>
        <dbReference type="ARBA" id="ARBA00012953"/>
    </source>
</evidence>
<keyword evidence="6 8" id="KW-0460">Magnesium</keyword>
<dbReference type="OrthoDB" id="4913at2"/>
<dbReference type="FunFam" id="3.90.1560.10:FF:000001">
    <property type="entry name" value="Probable 2-phosphosulfolactate phosphatase"/>
    <property type="match status" value="1"/>
</dbReference>
<dbReference type="Pfam" id="PF04029">
    <property type="entry name" value="2-ph_phosp"/>
    <property type="match status" value="1"/>
</dbReference>
<evidence type="ECO:0000256" key="4">
    <source>
        <dbReference type="ARBA" id="ARBA00021948"/>
    </source>
</evidence>
<dbReference type="RefSeq" id="WP_072832564.1">
    <property type="nucleotide sequence ID" value="NZ_FQXP01000012.1"/>
</dbReference>
<dbReference type="PANTHER" id="PTHR37311:SF1">
    <property type="entry name" value="2-PHOSPHOSULFOLACTATE PHOSPHATASE-RELATED"/>
    <property type="match status" value="1"/>
</dbReference>
<keyword evidence="5 8" id="KW-0378">Hydrolase</keyword>
<evidence type="ECO:0000256" key="8">
    <source>
        <dbReference type="HAMAP-Rule" id="MF_00490"/>
    </source>
</evidence>
<evidence type="ECO:0000256" key="7">
    <source>
        <dbReference type="ARBA" id="ARBA00033711"/>
    </source>
</evidence>
<dbReference type="SUPFAM" id="SSF142823">
    <property type="entry name" value="ComB-like"/>
    <property type="match status" value="1"/>
</dbReference>
<comment type="catalytic activity">
    <reaction evidence="7 8">
        <text>(2R)-O-phospho-3-sulfolactate + H2O = (2R)-3-sulfolactate + phosphate</text>
        <dbReference type="Rhea" id="RHEA:23416"/>
        <dbReference type="ChEBI" id="CHEBI:15377"/>
        <dbReference type="ChEBI" id="CHEBI:15597"/>
        <dbReference type="ChEBI" id="CHEBI:43474"/>
        <dbReference type="ChEBI" id="CHEBI:58738"/>
        <dbReference type="EC" id="3.1.3.71"/>
    </reaction>
</comment>
<evidence type="ECO:0000256" key="5">
    <source>
        <dbReference type="ARBA" id="ARBA00022801"/>
    </source>
</evidence>
<dbReference type="NCBIfam" id="NF002055">
    <property type="entry name" value="PRK00886.1-4"/>
    <property type="match status" value="1"/>
</dbReference>
<comment type="similarity">
    <text evidence="2 8">Belongs to the ComB family.</text>
</comment>
<dbReference type="EMBL" id="FQXP01000012">
    <property type="protein sequence ID" value="SHI08399.1"/>
    <property type="molecule type" value="Genomic_DNA"/>
</dbReference>
<dbReference type="PANTHER" id="PTHR37311">
    <property type="entry name" value="2-PHOSPHOSULFOLACTATE PHOSPHATASE-RELATED"/>
    <property type="match status" value="1"/>
</dbReference>
<dbReference type="GO" id="GO:0050545">
    <property type="term" value="F:sulfopyruvate decarboxylase activity"/>
    <property type="evidence" value="ECO:0007669"/>
    <property type="project" value="TreeGrafter"/>
</dbReference>
<evidence type="ECO:0000313" key="10">
    <source>
        <dbReference type="Proteomes" id="UP000184526"/>
    </source>
</evidence>
<keyword evidence="10" id="KW-1185">Reference proteome</keyword>
<proteinExistence type="inferred from homology"/>
<accession>A0A1M5Y8Y6</accession>
<dbReference type="Gene3D" id="3.90.1560.10">
    <property type="entry name" value="ComB-like"/>
    <property type="match status" value="1"/>
</dbReference>
<dbReference type="InterPro" id="IPR036702">
    <property type="entry name" value="ComB-like_sf"/>
</dbReference>
<dbReference type="EC" id="3.1.3.71" evidence="3 8"/>
<dbReference type="GO" id="GO:0000287">
    <property type="term" value="F:magnesium ion binding"/>
    <property type="evidence" value="ECO:0007669"/>
    <property type="project" value="UniProtKB-UniRule"/>
</dbReference>
<evidence type="ECO:0000256" key="6">
    <source>
        <dbReference type="ARBA" id="ARBA00022842"/>
    </source>
</evidence>
<comment type="cofactor">
    <cofactor evidence="1 8">
        <name>Mg(2+)</name>
        <dbReference type="ChEBI" id="CHEBI:18420"/>
    </cofactor>
</comment>
<dbReference type="STRING" id="1121306.SAMN02745196_02738"/>
<organism evidence="9 10">
    <name type="scientific">Clostridium collagenovorans DSM 3089</name>
    <dbReference type="NCBI Taxonomy" id="1121306"/>
    <lineage>
        <taxon>Bacteria</taxon>
        <taxon>Bacillati</taxon>
        <taxon>Bacillota</taxon>
        <taxon>Clostridia</taxon>
        <taxon>Eubacteriales</taxon>
        <taxon>Clostridiaceae</taxon>
        <taxon>Clostridium</taxon>
    </lineage>
</organism>
<dbReference type="InterPro" id="IPR005238">
    <property type="entry name" value="ComB-like"/>
</dbReference>
<evidence type="ECO:0000313" key="9">
    <source>
        <dbReference type="EMBL" id="SHI08399.1"/>
    </source>
</evidence>
<evidence type="ECO:0000256" key="2">
    <source>
        <dbReference type="ARBA" id="ARBA00009997"/>
    </source>
</evidence>
<sequence>MKIDVVISADYIMSDKLKDKTVVVIDMLRATSVIVTAFINGCKDVIAVTSIEEAKAIGESMDNDVILGGERNALKIEGFNCSNSPLEYTKDLIKDKTVIMTTSNGTRAIKGSTNASDILIGAMINAKAVAKELIKLNRDVIIVNAGTAGQFSMDDFICGGYITDCLCDTLGEDKVELSDIAYTALYLYRNNKDINEFLKSAKHYKRMIELGYNDDLVYCTKKDITDIVPRYNKDRIVI</sequence>
<dbReference type="GO" id="GO:0050532">
    <property type="term" value="F:2-phosphosulfolactate phosphatase activity"/>
    <property type="evidence" value="ECO:0007669"/>
    <property type="project" value="UniProtKB-UniRule"/>
</dbReference>
<dbReference type="Proteomes" id="UP000184526">
    <property type="component" value="Unassembled WGS sequence"/>
</dbReference>
<dbReference type="HAMAP" id="MF_00490">
    <property type="entry name" value="ComB"/>
    <property type="match status" value="1"/>
</dbReference>
<gene>
    <name evidence="8" type="primary">comB</name>
    <name evidence="9" type="ORF">SAMN02745196_02738</name>
</gene>
<protein>
    <recommendedName>
        <fullName evidence="4 8">Probable 2-phosphosulfolactate phosphatase</fullName>
        <ecNumber evidence="3 8">3.1.3.71</ecNumber>
    </recommendedName>
</protein>
<dbReference type="AlphaFoldDB" id="A0A1M5Y8Y6"/>
<evidence type="ECO:0000256" key="1">
    <source>
        <dbReference type="ARBA" id="ARBA00001946"/>
    </source>
</evidence>